<protein>
    <submittedName>
        <fullName evidence="1">Uncharacterized protein</fullName>
    </submittedName>
</protein>
<evidence type="ECO:0000313" key="2">
    <source>
        <dbReference type="Proteomes" id="UP000251714"/>
    </source>
</evidence>
<dbReference type="EMBL" id="PKMI01000022">
    <property type="protein sequence ID" value="RBA15586.1"/>
    <property type="molecule type" value="Genomic_DNA"/>
</dbReference>
<comment type="caution">
    <text evidence="1">The sequence shown here is derived from an EMBL/GenBank/DDBJ whole genome shotgun (WGS) entry which is preliminary data.</text>
</comment>
<name>A0A365N4B1_GIBIN</name>
<proteinExistence type="predicted"/>
<organism evidence="1 2">
    <name type="scientific">Gibberella intermedia</name>
    <name type="common">Bulb rot disease fungus</name>
    <name type="synonym">Fusarium proliferatum</name>
    <dbReference type="NCBI Taxonomy" id="948311"/>
    <lineage>
        <taxon>Eukaryota</taxon>
        <taxon>Fungi</taxon>
        <taxon>Dikarya</taxon>
        <taxon>Ascomycota</taxon>
        <taxon>Pezizomycotina</taxon>
        <taxon>Sordariomycetes</taxon>
        <taxon>Hypocreomycetidae</taxon>
        <taxon>Hypocreales</taxon>
        <taxon>Nectriaceae</taxon>
        <taxon>Fusarium</taxon>
        <taxon>Fusarium fujikuroi species complex</taxon>
    </lineage>
</organism>
<dbReference type="AlphaFoldDB" id="A0A365N4B1"/>
<sequence>MDAVLVRRIMSHQVFFFTDDKFKCSRPEDKIYGLLPLIKWRDNFPPVRPVYHNAATFDLAKALICQTDWMKPFEIECILNALEICYRNSWMRDLIAMRSGGVTPREDIDDNDPIHRFSGTNHLVLLISMDDYNQLTTSLVYSNDKGSPLTIVDKRAANLREFPSKDDETKLVFTRSKASALVCSAAQAGDLIIKTGYGRGLLILRYTDNQEECTIVGQGLLCMGYEFPRRLPERVDVLEKRLKRLQTAVPHPKELSLFTQSSDHRFSAFEETSRMTERERCEKELRHQVEEARSFSEVGYMTNIQLKNKPVDMVVLAGQDMEKDGSHNVDESLQRLRTAINGTVRLIPMAN</sequence>
<accession>A0A365N4B1</accession>
<evidence type="ECO:0000313" key="1">
    <source>
        <dbReference type="EMBL" id="RBA15586.1"/>
    </source>
</evidence>
<dbReference type="Proteomes" id="UP000251714">
    <property type="component" value="Unassembled WGS sequence"/>
</dbReference>
<reference evidence="1 2" key="1">
    <citation type="submission" date="2017-12" db="EMBL/GenBank/DDBJ databases">
        <title>Genome sequence of the mycotoxigenic crop pathogen Fusarium proliferatum, strain ITEM 2341 from Date Palm.</title>
        <authorList>
            <person name="Almiman B.F."/>
            <person name="Shittu T.A."/>
            <person name="Muthumeenakshi S."/>
            <person name="Baroncelli R."/>
            <person name="Sreenivasaprasada S."/>
        </authorList>
    </citation>
    <scope>NUCLEOTIDE SEQUENCE [LARGE SCALE GENOMIC DNA]</scope>
    <source>
        <strain evidence="1 2">ITEM 2341</strain>
    </source>
</reference>
<gene>
    <name evidence="1" type="ORF">FPRO05_12660</name>
</gene>